<sequence>MVSVYIIGMSLVEMIGVIRRKEQRIREVTIYSMLMGGMIEKESEEGMKVYRMIMEEEGSKRGVIGVMIIGGMIIMLGKRRREEEIIIMQMSEGYKMMMIGNEWMIVYMGMEWQSMGMYSIGIGRGKSIKEREAGIKYMIVSGIAGGMYLMGVVRNYKETGSMKIIESEWIGGRKGWIIGSVMMKIGVVPMHMWIREIYEGISKRSMEVYAVWPKWSISNMLCRWEVEWGRWVWVIVVVGSIIVGSIGGYGEESIRRWIGYSTISQMGYMLMGMSMGNKEESVEYYISVYSIMMMGILGWWSEKKERRMKELVGEGKRNSVKSGVMMVVMYSMMGMPVMSGFWSKYRVMMESVRSGEYGMGIVGVIGGVIGGYYYVKMIEVMYFKEKRREERGELEKREGIGVMSIMVVLVMWMGIEERNII</sequence>
<feature type="transmembrane region" description="Helical" evidence="5">
    <location>
        <begin position="175"/>
        <end position="194"/>
    </location>
</feature>
<feature type="transmembrane region" description="Helical" evidence="5">
    <location>
        <begin position="135"/>
        <end position="154"/>
    </location>
</feature>
<comment type="subcellular location">
    <subcellularLocation>
        <location evidence="1">Membrane</location>
        <topology evidence="1">Multi-pass membrane protein</topology>
    </subcellularLocation>
</comment>
<proteinExistence type="predicted"/>
<evidence type="ECO:0000256" key="3">
    <source>
        <dbReference type="ARBA" id="ARBA00022989"/>
    </source>
</evidence>
<evidence type="ECO:0000313" key="8">
    <source>
        <dbReference type="Proteomes" id="UP001061958"/>
    </source>
</evidence>
<dbReference type="EMBL" id="AP025530">
    <property type="protein sequence ID" value="BDE17699.1"/>
    <property type="molecule type" value="Genomic_DNA"/>
</dbReference>
<feature type="transmembrane region" description="Helical" evidence="5">
    <location>
        <begin position="322"/>
        <end position="342"/>
    </location>
</feature>
<evidence type="ECO:0000256" key="4">
    <source>
        <dbReference type="ARBA" id="ARBA00023136"/>
    </source>
</evidence>
<keyword evidence="7" id="KW-0496">Mitochondrion</keyword>
<dbReference type="OrthoDB" id="4092844at2759"/>
<dbReference type="InterPro" id="IPR001750">
    <property type="entry name" value="ND/Mrp_TM"/>
</dbReference>
<keyword evidence="3 5" id="KW-1133">Transmembrane helix</keyword>
<organism evidence="7 8">
    <name type="scientific">Galdieria partita</name>
    <dbReference type="NCBI Taxonomy" id="83374"/>
    <lineage>
        <taxon>Eukaryota</taxon>
        <taxon>Rhodophyta</taxon>
        <taxon>Bangiophyceae</taxon>
        <taxon>Galdieriales</taxon>
        <taxon>Galdieriaceae</taxon>
        <taxon>Galdieria</taxon>
    </lineage>
</organism>
<reference evidence="7" key="1">
    <citation type="journal article" date="2022" name="Proc. Natl. Acad. Sci. U.S.A.">
        <title>Life cycle and functional genomics of the unicellular red alga Galdieria for elucidating algal and plant evolution and industrial use.</title>
        <authorList>
            <person name="Hirooka S."/>
            <person name="Itabashi T."/>
            <person name="Ichinose T.M."/>
            <person name="Onuma R."/>
            <person name="Fujiwara T."/>
            <person name="Yamashita S."/>
            <person name="Jong L.W."/>
            <person name="Tomita R."/>
            <person name="Iwane A.H."/>
            <person name="Miyagishima S.Y."/>
        </authorList>
    </citation>
    <scope>NUCLEOTIDE SEQUENCE</scope>
    <source>
        <strain evidence="7">NBRC 102759</strain>
    </source>
</reference>
<evidence type="ECO:0000256" key="1">
    <source>
        <dbReference type="ARBA" id="ARBA00004141"/>
    </source>
</evidence>
<feature type="domain" description="NADH:quinone oxidoreductase/Mrp antiporter transmembrane" evidence="6">
    <location>
        <begin position="101"/>
        <end position="369"/>
    </location>
</feature>
<feature type="transmembrane region" description="Helical" evidence="5">
    <location>
        <begin position="98"/>
        <end position="115"/>
    </location>
</feature>
<evidence type="ECO:0000256" key="2">
    <source>
        <dbReference type="ARBA" id="ARBA00022692"/>
    </source>
</evidence>
<feature type="transmembrane region" description="Helical" evidence="5">
    <location>
        <begin position="396"/>
        <end position="415"/>
    </location>
</feature>
<dbReference type="Proteomes" id="UP001061958">
    <property type="component" value="Mitochondrion MT"/>
</dbReference>
<feature type="transmembrane region" description="Helical" evidence="5">
    <location>
        <begin position="357"/>
        <end position="375"/>
    </location>
</feature>
<feature type="transmembrane region" description="Helical" evidence="5">
    <location>
        <begin position="257"/>
        <end position="276"/>
    </location>
</feature>
<feature type="transmembrane region" description="Helical" evidence="5">
    <location>
        <begin position="282"/>
        <end position="301"/>
    </location>
</feature>
<keyword evidence="8" id="KW-1185">Reference proteome</keyword>
<name>A0A9C7C1A2_9RHOD</name>
<dbReference type="GO" id="GO:0016020">
    <property type="term" value="C:membrane"/>
    <property type="evidence" value="ECO:0007669"/>
    <property type="project" value="UniProtKB-SubCell"/>
</dbReference>
<protein>
    <submittedName>
        <fullName evidence="7">NADH dehydrogenase subunit 2</fullName>
    </submittedName>
</protein>
<dbReference type="AlphaFoldDB" id="A0A9C7C1A2"/>
<feature type="transmembrane region" description="Helical" evidence="5">
    <location>
        <begin position="231"/>
        <end position="250"/>
    </location>
</feature>
<keyword evidence="2 5" id="KW-0812">Transmembrane</keyword>
<evidence type="ECO:0000313" key="7">
    <source>
        <dbReference type="EMBL" id="BDE17699.1"/>
    </source>
</evidence>
<geneLocation type="mitochondrion" evidence="7"/>
<dbReference type="Pfam" id="PF00361">
    <property type="entry name" value="Proton_antipo_M"/>
    <property type="match status" value="1"/>
</dbReference>
<evidence type="ECO:0000259" key="6">
    <source>
        <dbReference type="Pfam" id="PF00361"/>
    </source>
</evidence>
<feature type="transmembrane region" description="Helical" evidence="5">
    <location>
        <begin position="61"/>
        <end position="77"/>
    </location>
</feature>
<gene>
    <name evidence="7" type="primary">nad2</name>
    <name evidence="7" type="ORF">GpartN1_MTp007</name>
</gene>
<keyword evidence="4 5" id="KW-0472">Membrane</keyword>
<dbReference type="PANTHER" id="PTHR22773">
    <property type="entry name" value="NADH DEHYDROGENASE"/>
    <property type="match status" value="1"/>
</dbReference>
<evidence type="ECO:0000256" key="5">
    <source>
        <dbReference type="SAM" id="Phobius"/>
    </source>
</evidence>
<accession>A0A9C7C1A2</accession>